<proteinExistence type="predicted"/>
<reference evidence="2" key="2">
    <citation type="submission" date="2020-12" db="EMBL/GenBank/DDBJ databases">
        <title>New Spironucleus salmonicida genome in near-complete chromosomes.</title>
        <authorList>
            <person name="Xu F."/>
            <person name="Kurt Z."/>
            <person name="Jimenez-Gonzalez A."/>
            <person name="Astvaldsson A."/>
            <person name="Andersson J.O."/>
            <person name="Svard S.G."/>
        </authorList>
    </citation>
    <scope>NUCLEOTIDE SEQUENCE</scope>
    <source>
        <strain evidence="2">ATCC 50377</strain>
    </source>
</reference>
<evidence type="ECO:0000313" key="3">
    <source>
        <dbReference type="Proteomes" id="UP000018208"/>
    </source>
</evidence>
<sequence>MKEKIQADDVQENKFELAFNQDRKYLLTQALFLDYEITEDQKKTYIPKISFNKPEAIHIIDESYTNDNKRQQHSRLQTKRVHQRQNQASLSCQQLPQQPIYDIEHLFPRYEIQNNYIRAISPMQVKRNGQRSVERRLKPVCSCQVLPSFDGKIIGRQ</sequence>
<evidence type="ECO:0000313" key="2">
    <source>
        <dbReference type="EMBL" id="KAH0571704.1"/>
    </source>
</evidence>
<protein>
    <submittedName>
        <fullName evidence="1">Uncharacterized protein</fullName>
    </submittedName>
</protein>
<reference evidence="1 2" key="1">
    <citation type="journal article" date="2014" name="PLoS Genet.">
        <title>The Genome of Spironucleus salmonicida Highlights a Fish Pathogen Adapted to Fluctuating Environments.</title>
        <authorList>
            <person name="Xu F."/>
            <person name="Jerlstrom-Hultqvist J."/>
            <person name="Einarsson E."/>
            <person name="Astvaldsson A."/>
            <person name="Svard S.G."/>
            <person name="Andersson J.O."/>
        </authorList>
    </citation>
    <scope>NUCLEOTIDE SEQUENCE</scope>
    <source>
        <strain evidence="2">ATCC 50377</strain>
    </source>
</reference>
<dbReference type="AlphaFoldDB" id="V6LRP6"/>
<accession>V6LRP6</accession>
<dbReference type="Proteomes" id="UP000018208">
    <property type="component" value="Unassembled WGS sequence"/>
</dbReference>
<organism evidence="1">
    <name type="scientific">Spironucleus salmonicida</name>
    <dbReference type="NCBI Taxonomy" id="348837"/>
    <lineage>
        <taxon>Eukaryota</taxon>
        <taxon>Metamonada</taxon>
        <taxon>Diplomonadida</taxon>
        <taxon>Hexamitidae</taxon>
        <taxon>Hexamitinae</taxon>
        <taxon>Spironucleus</taxon>
    </lineage>
</organism>
<evidence type="ECO:0000313" key="1">
    <source>
        <dbReference type="EMBL" id="EST47332.1"/>
    </source>
</evidence>
<dbReference type="VEuPathDB" id="GiardiaDB:SS50377_25895"/>
<keyword evidence="3" id="KW-1185">Reference proteome</keyword>
<name>V6LRP6_9EUKA</name>
<gene>
    <name evidence="1" type="ORF">SS50377_12603</name>
    <name evidence="2" type="ORF">SS50377_25895</name>
</gene>
<dbReference type="EMBL" id="KI546043">
    <property type="protein sequence ID" value="EST47332.1"/>
    <property type="molecule type" value="Genomic_DNA"/>
</dbReference>
<dbReference type="EMBL" id="AUWU02000006">
    <property type="protein sequence ID" value="KAH0571704.1"/>
    <property type="molecule type" value="Genomic_DNA"/>
</dbReference>